<dbReference type="Gene3D" id="2.40.10.10">
    <property type="entry name" value="Trypsin-like serine proteases"/>
    <property type="match status" value="1"/>
</dbReference>
<dbReference type="GO" id="GO:0004252">
    <property type="term" value="F:serine-type endopeptidase activity"/>
    <property type="evidence" value="ECO:0007669"/>
    <property type="project" value="InterPro"/>
</dbReference>
<dbReference type="EMBL" id="CVRI01000019">
    <property type="protein sequence ID" value="CRK90423.1"/>
    <property type="molecule type" value="Genomic_DNA"/>
</dbReference>
<keyword evidence="1" id="KW-1015">Disulfide bond</keyword>
<evidence type="ECO:0000256" key="2">
    <source>
        <dbReference type="ARBA" id="ARBA00024195"/>
    </source>
</evidence>
<evidence type="ECO:0000256" key="3">
    <source>
        <dbReference type="SAM" id="MobiDB-lite"/>
    </source>
</evidence>
<dbReference type="InterPro" id="IPR043504">
    <property type="entry name" value="Peptidase_S1_PA_chymotrypsin"/>
</dbReference>
<proteinExistence type="inferred from homology"/>
<dbReference type="PANTHER" id="PTHR24252:SF10">
    <property type="entry name" value="SERINE PROTEASE 56"/>
    <property type="match status" value="1"/>
</dbReference>
<sequence length="868" mass="95775">MRVQVVAFVIGLAVFVGADVSHLKHANSPSNTLSNDDHHNFVSIRFNDAGNTDNSNSRYWWLNSETSPFTKKHDQEHNLNNYRHDSHNSIHDTQHQNYNQNPFLNNIRSQKGHSQANIYAHMATLSGSPSEVNSLMLDNTTQTNYISNRYQEKISCYGASQVCAPKDACDNGFISEKDLGLVLSQSNNCDSQLETCCNILPVVKTQSQVAQISSCTEENTACVPSKFCFNGYIDQSVEHRAVRSANGLCYAPEVCCRFNDKKRSAPTFTDSDYAAASTSEVLTKEGYVVNVPSNQYLPSFPDRPAKPVRPAERPEPEFNPDASNNDPSRLKPEVVTQPPVVRPQPTRPQPTRPQPTRPQPTQPAYQPKCSNGAPDSAYPDCCTNGGRGRYCCTNGANNPDCSLPGTNPPYTPQVSTLRPTAPPPRIIPTTQRPYQPQPNQPRPSITLQDQAVPIVPAGCPAAMNCTLIDYCNAIGVISESPVELTEFQKTYRVPMTDCMIMPSRELGKCCRDPNYVDPWPIGQLGQYNADELNAVFDSGAYKGERQKASSSRQVPVRVAPNSYVASTNQVVTRVSAPQQRPNREIPLSPVATPQVPIVQQTQIPTQTTTTSQSCGVRNYNTQPRGRAPLGTGFGEFTWVAMVILESKKALLCGGSIVDKNVVATSANCVHGYRHNDVLIKAGEWRLGSDEEPKPFQIVRVQRIIFHPQYEPKTLEHDIALLYLENDIKYDTHIGPICLDESDTTSSTSSDCVTTGWGKEVLKIHLGNALMQHTQVSVLPQDECQSRLESSQLEFKSSLVCGVTQQDACQVDPGSALACADSSGRYHLKGVYSTETGCNNPNQVVAYTRTDLQWVREILRNPARAAFIY</sequence>
<dbReference type="STRING" id="568069.A0A1J1HQV3"/>
<feature type="domain" description="Peptidase S1" evidence="5">
    <location>
        <begin position="625"/>
        <end position="859"/>
    </location>
</feature>
<keyword evidence="7" id="KW-1185">Reference proteome</keyword>
<evidence type="ECO:0000256" key="1">
    <source>
        <dbReference type="ARBA" id="ARBA00023157"/>
    </source>
</evidence>
<dbReference type="GO" id="GO:0006508">
    <property type="term" value="P:proteolysis"/>
    <property type="evidence" value="ECO:0007669"/>
    <property type="project" value="InterPro"/>
</dbReference>
<accession>A0A1J1HQV3</accession>
<dbReference type="PANTHER" id="PTHR24252">
    <property type="entry name" value="ACROSIN-RELATED"/>
    <property type="match status" value="1"/>
</dbReference>
<evidence type="ECO:0000313" key="7">
    <source>
        <dbReference type="Proteomes" id="UP000183832"/>
    </source>
</evidence>
<dbReference type="SMART" id="SM00020">
    <property type="entry name" value="Tryp_SPc"/>
    <property type="match status" value="1"/>
</dbReference>
<dbReference type="SUPFAM" id="SSF50494">
    <property type="entry name" value="Trypsin-like serine proteases"/>
    <property type="match status" value="1"/>
</dbReference>
<dbReference type="FunFam" id="2.40.10.10:FF:000068">
    <property type="entry name" value="transmembrane protease serine 2"/>
    <property type="match status" value="1"/>
</dbReference>
<dbReference type="PROSITE" id="PS50240">
    <property type="entry name" value="TRYPSIN_DOM"/>
    <property type="match status" value="1"/>
</dbReference>
<dbReference type="PRINTS" id="PR00722">
    <property type="entry name" value="CHYMOTRYPSIN"/>
</dbReference>
<feature type="region of interest" description="Disordered" evidence="3">
    <location>
        <begin position="293"/>
        <end position="371"/>
    </location>
</feature>
<feature type="compositionally biased region" description="Basic and acidic residues" evidence="3">
    <location>
        <begin position="303"/>
        <end position="316"/>
    </location>
</feature>
<feature type="compositionally biased region" description="Pro residues" evidence="3">
    <location>
        <begin position="340"/>
        <end position="361"/>
    </location>
</feature>
<protein>
    <submittedName>
        <fullName evidence="6">CLUMA_CG004152, isoform A</fullName>
    </submittedName>
</protein>
<dbReference type="CDD" id="cd00190">
    <property type="entry name" value="Tryp_SPc"/>
    <property type="match status" value="1"/>
</dbReference>
<feature type="region of interest" description="Disordered" evidence="3">
    <location>
        <begin position="401"/>
        <end position="425"/>
    </location>
</feature>
<dbReference type="InterPro" id="IPR001314">
    <property type="entry name" value="Peptidase_S1A"/>
</dbReference>
<feature type="compositionally biased region" description="Polar residues" evidence="3">
    <location>
        <begin position="614"/>
        <end position="623"/>
    </location>
</feature>
<keyword evidence="4" id="KW-0732">Signal</keyword>
<dbReference type="Pfam" id="PF18399">
    <property type="entry name" value="CLIP_SPH_Scar"/>
    <property type="match status" value="1"/>
</dbReference>
<organism evidence="6 7">
    <name type="scientific">Clunio marinus</name>
    <dbReference type="NCBI Taxonomy" id="568069"/>
    <lineage>
        <taxon>Eukaryota</taxon>
        <taxon>Metazoa</taxon>
        <taxon>Ecdysozoa</taxon>
        <taxon>Arthropoda</taxon>
        <taxon>Hexapoda</taxon>
        <taxon>Insecta</taxon>
        <taxon>Pterygota</taxon>
        <taxon>Neoptera</taxon>
        <taxon>Endopterygota</taxon>
        <taxon>Diptera</taxon>
        <taxon>Nematocera</taxon>
        <taxon>Chironomoidea</taxon>
        <taxon>Chironomidae</taxon>
        <taxon>Clunio</taxon>
    </lineage>
</organism>
<name>A0A1J1HQV3_9DIPT</name>
<dbReference type="InterPro" id="IPR009003">
    <property type="entry name" value="Peptidase_S1_PA"/>
</dbReference>
<evidence type="ECO:0000259" key="5">
    <source>
        <dbReference type="PROSITE" id="PS50240"/>
    </source>
</evidence>
<comment type="similarity">
    <text evidence="2">Belongs to the peptidase S1 family. CLIP subfamily.</text>
</comment>
<dbReference type="AlphaFoldDB" id="A0A1J1HQV3"/>
<dbReference type="OrthoDB" id="10064156at2759"/>
<evidence type="ECO:0000313" key="6">
    <source>
        <dbReference type="EMBL" id="CRK90423.1"/>
    </source>
</evidence>
<gene>
    <name evidence="6" type="ORF">CLUMA_CG004152</name>
</gene>
<feature type="chain" id="PRO_5013040390" evidence="4">
    <location>
        <begin position="19"/>
        <end position="868"/>
    </location>
</feature>
<evidence type="ECO:0000256" key="4">
    <source>
        <dbReference type="SAM" id="SignalP"/>
    </source>
</evidence>
<dbReference type="InterPro" id="IPR040973">
    <property type="entry name" value="CLIP_SPH_Scar"/>
</dbReference>
<feature type="region of interest" description="Disordered" evidence="3">
    <location>
        <begin position="603"/>
        <end position="626"/>
    </location>
</feature>
<dbReference type="InterPro" id="IPR001254">
    <property type="entry name" value="Trypsin_dom"/>
</dbReference>
<dbReference type="Pfam" id="PF00089">
    <property type="entry name" value="Trypsin"/>
    <property type="match status" value="1"/>
</dbReference>
<dbReference type="Proteomes" id="UP000183832">
    <property type="component" value="Unassembled WGS sequence"/>
</dbReference>
<feature type="compositionally biased region" description="Low complexity" evidence="3">
    <location>
        <begin position="603"/>
        <end position="613"/>
    </location>
</feature>
<reference evidence="6 7" key="1">
    <citation type="submission" date="2015-04" db="EMBL/GenBank/DDBJ databases">
        <authorList>
            <person name="Syromyatnikov M.Y."/>
            <person name="Popov V.N."/>
        </authorList>
    </citation>
    <scope>NUCLEOTIDE SEQUENCE [LARGE SCALE GENOMIC DNA]</scope>
</reference>
<feature type="signal peptide" evidence="4">
    <location>
        <begin position="1"/>
        <end position="18"/>
    </location>
</feature>